<dbReference type="EMBL" id="RXFQ01000001">
    <property type="protein sequence ID" value="RSZ44578.1"/>
    <property type="molecule type" value="Genomic_DNA"/>
</dbReference>
<keyword evidence="5" id="KW-1185">Reference proteome</keyword>
<accession>A0A3P3EYC3</accession>
<dbReference type="EMBL" id="RQXU01000002">
    <property type="protein sequence ID" value="RRH91311.1"/>
    <property type="molecule type" value="Genomic_DNA"/>
</dbReference>
<gene>
    <name evidence="3" type="ORF">EH244_03570</name>
    <name evidence="4" type="ORF">EJO66_01000</name>
</gene>
<evidence type="ECO:0000313" key="5">
    <source>
        <dbReference type="Proteomes" id="UP000271137"/>
    </source>
</evidence>
<organism evidence="3 6">
    <name type="scientific">Variovorax beijingensis</name>
    <dbReference type="NCBI Taxonomy" id="2496117"/>
    <lineage>
        <taxon>Bacteria</taxon>
        <taxon>Pseudomonadati</taxon>
        <taxon>Pseudomonadota</taxon>
        <taxon>Betaproteobacteria</taxon>
        <taxon>Burkholderiales</taxon>
        <taxon>Comamonadaceae</taxon>
        <taxon>Variovorax</taxon>
    </lineage>
</organism>
<dbReference type="AlphaFoldDB" id="A0A3P3EYC3"/>
<proteinExistence type="predicted"/>
<feature type="domain" description="TadE-like" evidence="2">
    <location>
        <begin position="7"/>
        <end position="49"/>
    </location>
</feature>
<evidence type="ECO:0000256" key="1">
    <source>
        <dbReference type="SAM" id="Phobius"/>
    </source>
</evidence>
<protein>
    <submittedName>
        <fullName evidence="3">Pilus assembly protein</fullName>
    </submittedName>
</protein>
<sequence length="152" mass="16261">MKKKQNGVALVEFALILPLLLILTFITTEFGRALYQYNTIAKSLRDASRYLSTQDPSIATTDPAKITTAKNLVVFGNPAGGVSPLVLGLEISHVPDPTWQFKGSGPAINTVTIKVTGYKFRPLITGAFGLTFGDANGEIPFGDISATMRGQS</sequence>
<name>A0A3P3EYC3_9BURK</name>
<dbReference type="Proteomes" id="UP000271590">
    <property type="component" value="Unassembled WGS sequence"/>
</dbReference>
<reference evidence="4 5" key="2">
    <citation type="submission" date="2018-12" db="EMBL/GenBank/DDBJ databases">
        <title>The genome sequences of strain 502.</title>
        <authorList>
            <person name="Gao J."/>
            <person name="Sun J."/>
        </authorList>
    </citation>
    <scope>NUCLEOTIDE SEQUENCE [LARGE SCALE GENOMIC DNA]</scope>
    <source>
        <strain evidence="4 5">502</strain>
    </source>
</reference>
<feature type="transmembrane region" description="Helical" evidence="1">
    <location>
        <begin position="7"/>
        <end position="26"/>
    </location>
</feature>
<comment type="caution">
    <text evidence="3">The sequence shown here is derived from an EMBL/GenBank/DDBJ whole genome shotgun (WGS) entry which is preliminary data.</text>
</comment>
<evidence type="ECO:0000259" key="2">
    <source>
        <dbReference type="Pfam" id="PF07811"/>
    </source>
</evidence>
<dbReference type="Pfam" id="PF07811">
    <property type="entry name" value="TadE"/>
    <property type="match status" value="1"/>
</dbReference>
<keyword evidence="1" id="KW-0812">Transmembrane</keyword>
<dbReference type="InterPro" id="IPR012495">
    <property type="entry name" value="TadE-like_dom"/>
</dbReference>
<evidence type="ECO:0000313" key="3">
    <source>
        <dbReference type="EMBL" id="RRH91311.1"/>
    </source>
</evidence>
<keyword evidence="1" id="KW-0472">Membrane</keyword>
<evidence type="ECO:0000313" key="6">
    <source>
        <dbReference type="Proteomes" id="UP000271590"/>
    </source>
</evidence>
<reference evidence="3 6" key="1">
    <citation type="submission" date="2018-11" db="EMBL/GenBank/DDBJ databases">
        <title>The genome of Variovorax sp T529.</title>
        <authorList>
            <person name="Gao J."/>
        </authorList>
    </citation>
    <scope>NUCLEOTIDE SEQUENCE [LARGE SCALE GENOMIC DNA]</scope>
    <source>
        <strain evidence="3 6">T529</strain>
    </source>
</reference>
<evidence type="ECO:0000313" key="4">
    <source>
        <dbReference type="EMBL" id="RSZ44578.1"/>
    </source>
</evidence>
<dbReference type="Proteomes" id="UP000271137">
    <property type="component" value="Unassembled WGS sequence"/>
</dbReference>
<keyword evidence="1" id="KW-1133">Transmembrane helix</keyword>
<dbReference type="RefSeq" id="WP_124957037.1">
    <property type="nucleotide sequence ID" value="NZ_RQXU01000002.1"/>
</dbReference>